<organism evidence="5 6">
    <name type="scientific">Cognatishimia activa</name>
    <dbReference type="NCBI Taxonomy" id="1715691"/>
    <lineage>
        <taxon>Bacteria</taxon>
        <taxon>Pseudomonadati</taxon>
        <taxon>Pseudomonadota</taxon>
        <taxon>Alphaproteobacteria</taxon>
        <taxon>Rhodobacterales</taxon>
        <taxon>Paracoccaceae</taxon>
        <taxon>Cognatishimia</taxon>
    </lineage>
</organism>
<dbReference type="NCBIfam" id="NF004127">
    <property type="entry name" value="PRK05617.1"/>
    <property type="match status" value="1"/>
</dbReference>
<dbReference type="RefSeq" id="WP_058315925.1">
    <property type="nucleotide sequence ID" value="NZ_CYTO01000024.1"/>
</dbReference>
<evidence type="ECO:0000256" key="2">
    <source>
        <dbReference type="ARBA" id="ARBA00011915"/>
    </source>
</evidence>
<comment type="catalytic activity">
    <reaction evidence="1">
        <text>3-hydroxy-2-methylpropanoyl-CoA + H2O = 3-hydroxy-2-methylpropanoate + CoA + H(+)</text>
        <dbReference type="Rhea" id="RHEA:20888"/>
        <dbReference type="ChEBI" id="CHEBI:11805"/>
        <dbReference type="ChEBI" id="CHEBI:15377"/>
        <dbReference type="ChEBI" id="CHEBI:15378"/>
        <dbReference type="ChEBI" id="CHEBI:57287"/>
        <dbReference type="ChEBI" id="CHEBI:57340"/>
        <dbReference type="EC" id="3.1.2.4"/>
    </reaction>
</comment>
<feature type="domain" description="Enoyl-CoA hydratase/isomerase" evidence="4">
    <location>
        <begin position="15"/>
        <end position="325"/>
    </location>
</feature>
<dbReference type="Pfam" id="PF16113">
    <property type="entry name" value="ECH_2"/>
    <property type="match status" value="1"/>
</dbReference>
<evidence type="ECO:0000256" key="3">
    <source>
        <dbReference type="ARBA" id="ARBA00022801"/>
    </source>
</evidence>
<evidence type="ECO:0000256" key="1">
    <source>
        <dbReference type="ARBA" id="ARBA00001709"/>
    </source>
</evidence>
<accession>A0A0P1ITY4</accession>
<dbReference type="PANTHER" id="PTHR43176">
    <property type="entry name" value="3-HYDROXYISOBUTYRYL-COA HYDROLASE-RELATED"/>
    <property type="match status" value="1"/>
</dbReference>
<dbReference type="PANTHER" id="PTHR43176:SF3">
    <property type="entry name" value="3-HYDROXYISOBUTYRYL-COA HYDROLASE, MITOCHONDRIAL"/>
    <property type="match status" value="1"/>
</dbReference>
<proteinExistence type="predicted"/>
<name>A0A0P1ITY4_9RHOB</name>
<keyword evidence="3" id="KW-0378">Hydrolase</keyword>
<dbReference type="GO" id="GO:0016829">
    <property type="term" value="F:lyase activity"/>
    <property type="evidence" value="ECO:0007669"/>
    <property type="project" value="UniProtKB-KW"/>
</dbReference>
<dbReference type="GO" id="GO:0003860">
    <property type="term" value="F:3-hydroxyisobutyryl-CoA hydrolase activity"/>
    <property type="evidence" value="ECO:0007669"/>
    <property type="project" value="UniProtKB-EC"/>
</dbReference>
<dbReference type="CDD" id="cd06558">
    <property type="entry name" value="crotonase-like"/>
    <property type="match status" value="1"/>
</dbReference>
<sequence length="345" mass="37342">MTDTPVLIRKSGKGGHITLNRPKALNALSWDMCLTIERALDEWAQDDEVSLIVIDATGDRAFCAGGDITDIYQSGLDKDFAYGQKFWADEYRLNAKLANYPKPIVSFVQGFVMGGGVGVACHVAHRVVGETTQLAMPECGIGLVPDVGGTFILANAPGHIGKYFGLTGSRMNAGDAIYCGFADTYVPEADWNDLKLALLNTGDPSLIHANKGIAEIAEHATEIDRHFSGATLTDIIKSLETASDGLSVKALKALRRNSPLAMACALELQTKWQSGGRIEDALELEYRFTARALEHGDFLEGIRAAVIDKDRNPVWQNTLADDIAQKTAFMLSPLGEDTLNLEEPS</sequence>
<dbReference type="EMBL" id="CYUE01000021">
    <property type="protein sequence ID" value="CUK27003.1"/>
    <property type="molecule type" value="Genomic_DNA"/>
</dbReference>
<evidence type="ECO:0000259" key="4">
    <source>
        <dbReference type="Pfam" id="PF16113"/>
    </source>
</evidence>
<evidence type="ECO:0000313" key="6">
    <source>
        <dbReference type="Proteomes" id="UP000051184"/>
    </source>
</evidence>
<dbReference type="Gene3D" id="3.90.226.10">
    <property type="entry name" value="2-enoyl-CoA Hydratase, Chain A, domain 1"/>
    <property type="match status" value="1"/>
</dbReference>
<dbReference type="GO" id="GO:0006574">
    <property type="term" value="P:L-valine catabolic process"/>
    <property type="evidence" value="ECO:0007669"/>
    <property type="project" value="TreeGrafter"/>
</dbReference>
<protein>
    <recommendedName>
        <fullName evidence="2">3-hydroxyisobutyryl-CoA hydrolase</fullName>
        <ecNumber evidence="2">3.1.2.4</ecNumber>
    </recommendedName>
</protein>
<dbReference type="AlphaFoldDB" id="A0A0P1ITY4"/>
<dbReference type="InterPro" id="IPR032259">
    <property type="entry name" value="HIBYL-CoA-H"/>
</dbReference>
<dbReference type="STRING" id="1715691.TA5113_03180"/>
<keyword evidence="5" id="KW-0456">Lyase</keyword>
<dbReference type="EC" id="3.1.2.4" evidence="2"/>
<reference evidence="6" key="1">
    <citation type="submission" date="2015-09" db="EMBL/GenBank/DDBJ databases">
        <authorList>
            <person name="Rodrigo-Torres Lidia"/>
            <person name="Arahal R.David."/>
        </authorList>
    </citation>
    <scope>NUCLEOTIDE SEQUENCE [LARGE SCALE GENOMIC DNA]</scope>
    <source>
        <strain evidence="6">CECT 5114</strain>
    </source>
</reference>
<keyword evidence="6" id="KW-1185">Reference proteome</keyword>
<dbReference type="Proteomes" id="UP000051184">
    <property type="component" value="Unassembled WGS sequence"/>
</dbReference>
<gene>
    <name evidence="5" type="primary">echA8_6</name>
    <name evidence="5" type="ORF">TA5114_02822</name>
</gene>
<evidence type="ECO:0000313" key="5">
    <source>
        <dbReference type="EMBL" id="CUK27003.1"/>
    </source>
</evidence>
<dbReference type="GO" id="GO:0005829">
    <property type="term" value="C:cytosol"/>
    <property type="evidence" value="ECO:0007669"/>
    <property type="project" value="TreeGrafter"/>
</dbReference>
<dbReference type="OrthoDB" id="9790967at2"/>
<dbReference type="InterPro" id="IPR045004">
    <property type="entry name" value="ECH_dom"/>
</dbReference>
<dbReference type="SUPFAM" id="SSF52096">
    <property type="entry name" value="ClpP/crotonase"/>
    <property type="match status" value="1"/>
</dbReference>
<dbReference type="InterPro" id="IPR029045">
    <property type="entry name" value="ClpP/crotonase-like_dom_sf"/>
</dbReference>